<dbReference type="SUPFAM" id="SSF90123">
    <property type="entry name" value="ABC transporter transmembrane region"/>
    <property type="match status" value="1"/>
</dbReference>
<evidence type="ECO:0000256" key="4">
    <source>
        <dbReference type="ARBA" id="ARBA00022741"/>
    </source>
</evidence>
<dbReference type="Proteomes" id="UP000177334">
    <property type="component" value="Unassembled WGS sequence"/>
</dbReference>
<evidence type="ECO:0000256" key="2">
    <source>
        <dbReference type="ARBA" id="ARBA00022448"/>
    </source>
</evidence>
<keyword evidence="7 8" id="KW-0472">Membrane</keyword>
<dbReference type="CDD" id="cd07346">
    <property type="entry name" value="ABC_6TM_exporters"/>
    <property type="match status" value="1"/>
</dbReference>
<dbReference type="EMBL" id="MFIP01000023">
    <property type="protein sequence ID" value="OGF91684.1"/>
    <property type="molecule type" value="Genomic_DNA"/>
</dbReference>
<feature type="domain" description="ABC transporter" evidence="9">
    <location>
        <begin position="341"/>
        <end position="576"/>
    </location>
</feature>
<sequence>MAKLKKENLIAGWRIILKYLKPHKEAVFVLGVFSVISAVADASVPYLAGKIVDNIKTPVAFYFIGTWVLVRILGDAIDWRSTLFNNKLQGNLESEYLAHGHGKLLELSMPFHKTHKMGEVANRISRASNWLNSIIGDVIINLAPRFLSIIFALAFAFYIKPVLALALIAGVLIYCFILTKTAPQIAEMSLKMHRAYNIAYGDAYDAVLNVQSVKQATAENYEKKKMYRNFFTRAYGIWFNMEKLWSMLDISQRILVILVQLSIFIFSVAFVQNGTMTIGELVMFNGYAAMFFGPFVVLGNNWRTIQNGVVALERAEKILNLPTEPYVPQNAIILEKVSGGVEFQNLNFSYNKKQGEILKNISFKVSPGESVALVGESGVGKSTLVDLISYYYKPTSGKILIDGHNLKNFDLKFLRSQIAVVPQEILLFNDTVKNNISYGSFGASDTKIQNAARLAHADEFIENFPKKYEQMVGERGIKLSMGQKQRVALARAFLRNPKILILDEPTSALDAKSERYIQDSFKELMRGRTTFIIAHRLSTVREVDEILVLDQGAIVERGSHDALIKKKDGIYRKLYELQLGFS</sequence>
<comment type="subcellular location">
    <subcellularLocation>
        <location evidence="1">Cell membrane</location>
        <topology evidence="1">Multi-pass membrane protein</topology>
    </subcellularLocation>
</comment>
<evidence type="ECO:0008006" key="13">
    <source>
        <dbReference type="Google" id="ProtNLM"/>
    </source>
</evidence>
<gene>
    <name evidence="11" type="ORF">A3H05_02105</name>
</gene>
<dbReference type="Pfam" id="PF00664">
    <property type="entry name" value="ABC_membrane"/>
    <property type="match status" value="1"/>
</dbReference>
<accession>A0A1F5XUV9</accession>
<keyword evidence="4" id="KW-0547">Nucleotide-binding</keyword>
<dbReference type="Pfam" id="PF00005">
    <property type="entry name" value="ABC_tran"/>
    <property type="match status" value="1"/>
</dbReference>
<name>A0A1F5XUV9_9BACT</name>
<evidence type="ECO:0000256" key="6">
    <source>
        <dbReference type="ARBA" id="ARBA00022989"/>
    </source>
</evidence>
<evidence type="ECO:0000256" key="3">
    <source>
        <dbReference type="ARBA" id="ARBA00022692"/>
    </source>
</evidence>
<feature type="transmembrane region" description="Helical" evidence="8">
    <location>
        <begin position="134"/>
        <end position="157"/>
    </location>
</feature>
<dbReference type="GO" id="GO:0016887">
    <property type="term" value="F:ATP hydrolysis activity"/>
    <property type="evidence" value="ECO:0007669"/>
    <property type="project" value="InterPro"/>
</dbReference>
<feature type="transmembrane region" description="Helical" evidence="8">
    <location>
        <begin position="163"/>
        <end position="182"/>
    </location>
</feature>
<dbReference type="Gene3D" id="3.40.50.300">
    <property type="entry name" value="P-loop containing nucleotide triphosphate hydrolases"/>
    <property type="match status" value="1"/>
</dbReference>
<feature type="domain" description="ABC transmembrane type-1" evidence="10">
    <location>
        <begin position="28"/>
        <end position="307"/>
    </location>
</feature>
<dbReference type="Gene3D" id="1.20.1560.10">
    <property type="entry name" value="ABC transporter type 1, transmembrane domain"/>
    <property type="match status" value="1"/>
</dbReference>
<feature type="transmembrane region" description="Helical" evidence="8">
    <location>
        <begin position="59"/>
        <end position="77"/>
    </location>
</feature>
<dbReference type="InterPro" id="IPR003439">
    <property type="entry name" value="ABC_transporter-like_ATP-bd"/>
</dbReference>
<dbReference type="InterPro" id="IPR036640">
    <property type="entry name" value="ABC1_TM_sf"/>
</dbReference>
<dbReference type="InterPro" id="IPR011527">
    <property type="entry name" value="ABC1_TM_dom"/>
</dbReference>
<proteinExistence type="predicted"/>
<feature type="transmembrane region" description="Helical" evidence="8">
    <location>
        <begin position="254"/>
        <end position="272"/>
    </location>
</feature>
<dbReference type="PROSITE" id="PS50893">
    <property type="entry name" value="ABC_TRANSPORTER_2"/>
    <property type="match status" value="1"/>
</dbReference>
<dbReference type="InterPro" id="IPR003593">
    <property type="entry name" value="AAA+_ATPase"/>
</dbReference>
<feature type="transmembrane region" description="Helical" evidence="8">
    <location>
        <begin position="278"/>
        <end position="298"/>
    </location>
</feature>
<keyword evidence="3 8" id="KW-0812">Transmembrane</keyword>
<dbReference type="PANTHER" id="PTHR43394">
    <property type="entry name" value="ATP-DEPENDENT PERMEASE MDL1, MITOCHONDRIAL"/>
    <property type="match status" value="1"/>
</dbReference>
<dbReference type="PROSITE" id="PS50929">
    <property type="entry name" value="ABC_TM1F"/>
    <property type="match status" value="1"/>
</dbReference>
<dbReference type="FunFam" id="3.40.50.300:FF:000287">
    <property type="entry name" value="Multidrug ABC transporter ATP-binding protein"/>
    <property type="match status" value="1"/>
</dbReference>
<dbReference type="SMART" id="SM00382">
    <property type="entry name" value="AAA"/>
    <property type="match status" value="1"/>
</dbReference>
<evidence type="ECO:0000313" key="11">
    <source>
        <dbReference type="EMBL" id="OGF91684.1"/>
    </source>
</evidence>
<reference evidence="11 12" key="1">
    <citation type="journal article" date="2016" name="Nat. Commun.">
        <title>Thousands of microbial genomes shed light on interconnected biogeochemical processes in an aquifer system.</title>
        <authorList>
            <person name="Anantharaman K."/>
            <person name="Brown C.T."/>
            <person name="Hug L.A."/>
            <person name="Sharon I."/>
            <person name="Castelle C.J."/>
            <person name="Probst A.J."/>
            <person name="Thomas B.C."/>
            <person name="Singh A."/>
            <person name="Wilkins M.J."/>
            <person name="Karaoz U."/>
            <person name="Brodie E.L."/>
            <person name="Williams K.H."/>
            <person name="Hubbard S.S."/>
            <person name="Banfield J.F."/>
        </authorList>
    </citation>
    <scope>NUCLEOTIDE SEQUENCE [LARGE SCALE GENOMIC DNA]</scope>
</reference>
<evidence type="ECO:0000259" key="9">
    <source>
        <dbReference type="PROSITE" id="PS50893"/>
    </source>
</evidence>
<feature type="transmembrane region" description="Helical" evidence="8">
    <location>
        <begin position="26"/>
        <end position="47"/>
    </location>
</feature>
<keyword evidence="5" id="KW-0067">ATP-binding</keyword>
<evidence type="ECO:0000259" key="10">
    <source>
        <dbReference type="PROSITE" id="PS50929"/>
    </source>
</evidence>
<dbReference type="SUPFAM" id="SSF52540">
    <property type="entry name" value="P-loop containing nucleoside triphosphate hydrolases"/>
    <property type="match status" value="1"/>
</dbReference>
<dbReference type="InterPro" id="IPR027417">
    <property type="entry name" value="P-loop_NTPase"/>
</dbReference>
<dbReference type="PANTHER" id="PTHR43394:SF1">
    <property type="entry name" value="ATP-BINDING CASSETTE SUB-FAMILY B MEMBER 10, MITOCHONDRIAL"/>
    <property type="match status" value="1"/>
</dbReference>
<protein>
    <recommendedName>
        <fullName evidence="13">ABC transporter ATP-binding protein</fullName>
    </recommendedName>
</protein>
<evidence type="ECO:0000256" key="8">
    <source>
        <dbReference type="SAM" id="Phobius"/>
    </source>
</evidence>
<organism evidence="11 12">
    <name type="scientific">Candidatus Giovannonibacteria bacterium RIFCSPLOWO2_12_FULL_43_26</name>
    <dbReference type="NCBI Taxonomy" id="1798363"/>
    <lineage>
        <taxon>Bacteria</taxon>
        <taxon>Candidatus Giovannoniibacteriota</taxon>
    </lineage>
</organism>
<evidence type="ECO:0000256" key="5">
    <source>
        <dbReference type="ARBA" id="ARBA00022840"/>
    </source>
</evidence>
<dbReference type="GO" id="GO:0005886">
    <property type="term" value="C:plasma membrane"/>
    <property type="evidence" value="ECO:0007669"/>
    <property type="project" value="UniProtKB-SubCell"/>
</dbReference>
<dbReference type="AlphaFoldDB" id="A0A1F5XUV9"/>
<keyword evidence="6 8" id="KW-1133">Transmembrane helix</keyword>
<dbReference type="GO" id="GO:0005524">
    <property type="term" value="F:ATP binding"/>
    <property type="evidence" value="ECO:0007669"/>
    <property type="project" value="UniProtKB-KW"/>
</dbReference>
<dbReference type="GO" id="GO:0015421">
    <property type="term" value="F:ABC-type oligopeptide transporter activity"/>
    <property type="evidence" value="ECO:0007669"/>
    <property type="project" value="TreeGrafter"/>
</dbReference>
<dbReference type="InterPro" id="IPR039421">
    <property type="entry name" value="Type_1_exporter"/>
</dbReference>
<evidence type="ECO:0000256" key="1">
    <source>
        <dbReference type="ARBA" id="ARBA00004651"/>
    </source>
</evidence>
<evidence type="ECO:0000256" key="7">
    <source>
        <dbReference type="ARBA" id="ARBA00023136"/>
    </source>
</evidence>
<evidence type="ECO:0000313" key="12">
    <source>
        <dbReference type="Proteomes" id="UP000177334"/>
    </source>
</evidence>
<comment type="caution">
    <text evidence="11">The sequence shown here is derived from an EMBL/GenBank/DDBJ whole genome shotgun (WGS) entry which is preliminary data.</text>
</comment>
<keyword evidence="2" id="KW-0813">Transport</keyword>